<evidence type="ECO:0000256" key="3">
    <source>
        <dbReference type="ARBA" id="ARBA00022679"/>
    </source>
</evidence>
<dbReference type="InterPro" id="IPR011009">
    <property type="entry name" value="Kinase-like_dom_sf"/>
</dbReference>
<dbReference type="EC" id="2.7.11.1" evidence="1"/>
<evidence type="ECO:0000256" key="5">
    <source>
        <dbReference type="ARBA" id="ARBA00022741"/>
    </source>
</evidence>
<keyword evidence="5" id="KW-0547">Nucleotide-binding</keyword>
<comment type="similarity">
    <text evidence="10">Belongs to the protein kinase superfamily. Ser/Thr protein kinase family. GCN2 subfamily.</text>
</comment>
<feature type="domain" description="Protein kinase" evidence="13">
    <location>
        <begin position="1"/>
        <end position="262"/>
    </location>
</feature>
<evidence type="ECO:0000256" key="11">
    <source>
        <dbReference type="ARBA" id="ARBA00047899"/>
    </source>
</evidence>
<protein>
    <recommendedName>
        <fullName evidence="1">non-specific serine/threonine protein kinase</fullName>
        <ecNumber evidence="1">2.7.11.1</ecNumber>
    </recommendedName>
</protein>
<evidence type="ECO:0000256" key="1">
    <source>
        <dbReference type="ARBA" id="ARBA00012513"/>
    </source>
</evidence>
<keyword evidence="2" id="KW-0723">Serine/threonine-protein kinase</keyword>
<evidence type="ECO:0000313" key="14">
    <source>
        <dbReference type="Proteomes" id="UP000887540"/>
    </source>
</evidence>
<evidence type="ECO:0000256" key="8">
    <source>
        <dbReference type="ARBA" id="ARBA00022842"/>
    </source>
</evidence>
<evidence type="ECO:0000256" key="12">
    <source>
        <dbReference type="ARBA" id="ARBA00048679"/>
    </source>
</evidence>
<name>A0A914E0C8_9BILA</name>
<evidence type="ECO:0000256" key="9">
    <source>
        <dbReference type="ARBA" id="ARBA00023306"/>
    </source>
</evidence>
<dbReference type="Pfam" id="PF00069">
    <property type="entry name" value="Pkinase"/>
    <property type="match status" value="1"/>
</dbReference>
<dbReference type="Gene3D" id="1.10.510.10">
    <property type="entry name" value="Transferase(Phosphotransferase) domain 1"/>
    <property type="match status" value="1"/>
</dbReference>
<dbReference type="InterPro" id="IPR000719">
    <property type="entry name" value="Prot_kinase_dom"/>
</dbReference>
<evidence type="ECO:0000256" key="4">
    <source>
        <dbReference type="ARBA" id="ARBA00022723"/>
    </source>
</evidence>
<dbReference type="SUPFAM" id="SSF56112">
    <property type="entry name" value="Protein kinase-like (PK-like)"/>
    <property type="match status" value="1"/>
</dbReference>
<dbReference type="PANTHER" id="PTHR11042:SF183">
    <property type="entry name" value="MEMBRANE-ASSOCIATED TYROSINE- AND THREONINE-SPECIFIC CDC2-INHIBITORY KINASE"/>
    <property type="match status" value="1"/>
</dbReference>
<keyword evidence="3" id="KW-0808">Transferase</keyword>
<dbReference type="WBParaSite" id="ACRNAN_scaffold4785.g10959.t1">
    <property type="protein sequence ID" value="ACRNAN_scaffold4785.g10959.t1"/>
    <property type="gene ID" value="ACRNAN_scaffold4785.g10959"/>
</dbReference>
<organism evidence="14 15">
    <name type="scientific">Acrobeloides nanus</name>
    <dbReference type="NCBI Taxonomy" id="290746"/>
    <lineage>
        <taxon>Eukaryota</taxon>
        <taxon>Metazoa</taxon>
        <taxon>Ecdysozoa</taxon>
        <taxon>Nematoda</taxon>
        <taxon>Chromadorea</taxon>
        <taxon>Rhabditida</taxon>
        <taxon>Tylenchina</taxon>
        <taxon>Cephalobomorpha</taxon>
        <taxon>Cephaloboidea</taxon>
        <taxon>Cephalobidae</taxon>
        <taxon>Acrobeloides</taxon>
    </lineage>
</organism>
<evidence type="ECO:0000256" key="2">
    <source>
        <dbReference type="ARBA" id="ARBA00022527"/>
    </source>
</evidence>
<dbReference type="InterPro" id="IPR008271">
    <property type="entry name" value="Ser/Thr_kinase_AS"/>
</dbReference>
<dbReference type="AlphaFoldDB" id="A0A914E0C8"/>
<dbReference type="PROSITE" id="PS50011">
    <property type="entry name" value="PROTEIN_KINASE_DOM"/>
    <property type="match status" value="1"/>
</dbReference>
<dbReference type="GO" id="GO:0005634">
    <property type="term" value="C:nucleus"/>
    <property type="evidence" value="ECO:0007669"/>
    <property type="project" value="TreeGrafter"/>
</dbReference>
<dbReference type="PROSITE" id="PS00108">
    <property type="entry name" value="PROTEIN_KINASE_ST"/>
    <property type="match status" value="1"/>
</dbReference>
<dbReference type="PANTHER" id="PTHR11042">
    <property type="entry name" value="EUKARYOTIC TRANSLATION INITIATION FACTOR 2-ALPHA KINASE EIF2-ALPHA KINASE -RELATED"/>
    <property type="match status" value="1"/>
</dbReference>
<keyword evidence="8" id="KW-0460">Magnesium</keyword>
<reference evidence="15" key="1">
    <citation type="submission" date="2022-11" db="UniProtKB">
        <authorList>
            <consortium name="WormBaseParasite"/>
        </authorList>
    </citation>
    <scope>IDENTIFICATION</scope>
</reference>
<dbReference type="GO" id="GO:0051321">
    <property type="term" value="P:meiotic cell cycle"/>
    <property type="evidence" value="ECO:0007669"/>
    <property type="project" value="TreeGrafter"/>
</dbReference>
<dbReference type="InterPro" id="IPR050339">
    <property type="entry name" value="CC_SR_Kinase"/>
</dbReference>
<evidence type="ECO:0000256" key="10">
    <source>
        <dbReference type="ARBA" id="ARBA00037982"/>
    </source>
</evidence>
<sequence>MEDISLSPQEKISYPFMNPSLTTKLEKKTRYSLCDQTAPELSKTVPIYNRDSSPESIKKAVVISHKSRDKAPTLSKLYNPTKKETYLEQVFVIEKELGVGKNYFLAVEHLHKHNVLHLDIKPENIFLSANGVCKLGDFGLIFDLNKDDPNTAEEGDTRYLAAEFFNNCLPRDQIVTKALDIFSLGISILELATDVYLPRRGHINKSDQFVYDPHWHILRSGHTPEIFIERISPELRNIIEWMMDPNPTFRPSANELLKHPILLDIISLSPNPRSFVNLVRWIEKAISLTTPRDYIRYFTMV</sequence>
<dbReference type="Proteomes" id="UP000887540">
    <property type="component" value="Unplaced"/>
</dbReference>
<dbReference type="GO" id="GO:0046872">
    <property type="term" value="F:metal ion binding"/>
    <property type="evidence" value="ECO:0007669"/>
    <property type="project" value="UniProtKB-KW"/>
</dbReference>
<evidence type="ECO:0000313" key="15">
    <source>
        <dbReference type="WBParaSite" id="ACRNAN_scaffold4785.g10959.t1"/>
    </source>
</evidence>
<accession>A0A914E0C8</accession>
<dbReference type="GO" id="GO:0005737">
    <property type="term" value="C:cytoplasm"/>
    <property type="evidence" value="ECO:0007669"/>
    <property type="project" value="TreeGrafter"/>
</dbReference>
<dbReference type="GO" id="GO:0005524">
    <property type="term" value="F:ATP binding"/>
    <property type="evidence" value="ECO:0007669"/>
    <property type="project" value="UniProtKB-KW"/>
</dbReference>
<dbReference type="GO" id="GO:0004674">
    <property type="term" value="F:protein serine/threonine kinase activity"/>
    <property type="evidence" value="ECO:0007669"/>
    <property type="project" value="UniProtKB-KW"/>
</dbReference>
<keyword evidence="4" id="KW-0479">Metal-binding</keyword>
<keyword evidence="9" id="KW-0131">Cell cycle</keyword>
<comment type="catalytic activity">
    <reaction evidence="11">
        <text>L-threonyl-[protein] + ATP = O-phospho-L-threonyl-[protein] + ADP + H(+)</text>
        <dbReference type="Rhea" id="RHEA:46608"/>
        <dbReference type="Rhea" id="RHEA-COMP:11060"/>
        <dbReference type="Rhea" id="RHEA-COMP:11605"/>
        <dbReference type="ChEBI" id="CHEBI:15378"/>
        <dbReference type="ChEBI" id="CHEBI:30013"/>
        <dbReference type="ChEBI" id="CHEBI:30616"/>
        <dbReference type="ChEBI" id="CHEBI:61977"/>
        <dbReference type="ChEBI" id="CHEBI:456216"/>
        <dbReference type="EC" id="2.7.11.1"/>
    </reaction>
</comment>
<dbReference type="GO" id="GO:0110031">
    <property type="term" value="P:negative regulation of G2/MI transition of meiotic cell cycle"/>
    <property type="evidence" value="ECO:0007669"/>
    <property type="project" value="TreeGrafter"/>
</dbReference>
<comment type="catalytic activity">
    <reaction evidence="12">
        <text>L-seryl-[protein] + ATP = O-phospho-L-seryl-[protein] + ADP + H(+)</text>
        <dbReference type="Rhea" id="RHEA:17989"/>
        <dbReference type="Rhea" id="RHEA-COMP:9863"/>
        <dbReference type="Rhea" id="RHEA-COMP:11604"/>
        <dbReference type="ChEBI" id="CHEBI:15378"/>
        <dbReference type="ChEBI" id="CHEBI:29999"/>
        <dbReference type="ChEBI" id="CHEBI:30616"/>
        <dbReference type="ChEBI" id="CHEBI:83421"/>
        <dbReference type="ChEBI" id="CHEBI:456216"/>
        <dbReference type="EC" id="2.7.11.1"/>
    </reaction>
</comment>
<keyword evidence="6" id="KW-0418">Kinase</keyword>
<proteinExistence type="inferred from homology"/>
<dbReference type="SMART" id="SM00220">
    <property type="entry name" value="S_TKc"/>
    <property type="match status" value="1"/>
</dbReference>
<keyword evidence="14" id="KW-1185">Reference proteome</keyword>
<evidence type="ECO:0000259" key="13">
    <source>
        <dbReference type="PROSITE" id="PS50011"/>
    </source>
</evidence>
<evidence type="ECO:0000256" key="7">
    <source>
        <dbReference type="ARBA" id="ARBA00022840"/>
    </source>
</evidence>
<keyword evidence="7" id="KW-0067">ATP-binding</keyword>
<evidence type="ECO:0000256" key="6">
    <source>
        <dbReference type="ARBA" id="ARBA00022777"/>
    </source>
</evidence>